<dbReference type="Proteomes" id="UP000196320">
    <property type="component" value="Unassembled WGS sequence"/>
</dbReference>
<proteinExistence type="predicted"/>
<organism evidence="2 3">
    <name type="scientific">Microbacterium esteraromaticum</name>
    <dbReference type="NCBI Taxonomy" id="57043"/>
    <lineage>
        <taxon>Bacteria</taxon>
        <taxon>Bacillati</taxon>
        <taxon>Actinomycetota</taxon>
        <taxon>Actinomycetes</taxon>
        <taxon>Micrococcales</taxon>
        <taxon>Microbacteriaceae</taxon>
        <taxon>Microbacterium</taxon>
    </lineage>
</organism>
<keyword evidence="3" id="KW-1185">Reference proteome</keyword>
<protein>
    <submittedName>
        <fullName evidence="2">Uncharacterized protein</fullName>
    </submittedName>
</protein>
<evidence type="ECO:0000313" key="2">
    <source>
        <dbReference type="EMBL" id="SJN35486.1"/>
    </source>
</evidence>
<feature type="transmembrane region" description="Helical" evidence="1">
    <location>
        <begin position="225"/>
        <end position="248"/>
    </location>
</feature>
<feature type="transmembrane region" description="Helical" evidence="1">
    <location>
        <begin position="175"/>
        <end position="196"/>
    </location>
</feature>
<dbReference type="EMBL" id="FUKO01000020">
    <property type="protein sequence ID" value="SJN35486.1"/>
    <property type="molecule type" value="Genomic_DNA"/>
</dbReference>
<evidence type="ECO:0000256" key="1">
    <source>
        <dbReference type="SAM" id="Phobius"/>
    </source>
</evidence>
<sequence length="308" mass="31931">MSGIAAILSVLPIVVAVVIVWVATRRRRRGIAVSPRVVPMIEAARRRAVIAVLVAIAVLVSLSVAGLRWSALGQVFNVASLVAAAAGIAVYSAMPPRIVPVAEGEVRAATLIPRSLRSVVPRRRMLMFGATAVLFLLVVVFGGLTAADDDNGGWSRVIRFESPHASHMASPYPGWFYGIPALISLVVLIIATAAALHRISSTPAFPSADDAHIDAQWRRRTGETILGLSTGAILFTLGGIACIAGSAILRSVLDETSALWLVAGYGLVTLGVVALLASAVSVTVAGLTAAGIGARMTPFASETFGATP</sequence>
<feature type="transmembrane region" description="Helical" evidence="1">
    <location>
        <begin position="48"/>
        <end position="69"/>
    </location>
</feature>
<feature type="transmembrane region" description="Helical" evidence="1">
    <location>
        <begin position="260"/>
        <end position="287"/>
    </location>
</feature>
<keyword evidence="1" id="KW-0812">Transmembrane</keyword>
<dbReference type="OrthoDB" id="3230271at2"/>
<evidence type="ECO:0000313" key="3">
    <source>
        <dbReference type="Proteomes" id="UP000196320"/>
    </source>
</evidence>
<reference evidence="2 3" key="1">
    <citation type="submission" date="2017-02" db="EMBL/GenBank/DDBJ databases">
        <authorList>
            <person name="Peterson S.W."/>
        </authorList>
    </citation>
    <scope>NUCLEOTIDE SEQUENCE [LARGE SCALE GENOMIC DNA]</scope>
    <source>
        <strain evidence="2 3">B Mb 05.01</strain>
    </source>
</reference>
<gene>
    <name evidence="2" type="ORF">FM104_08910</name>
</gene>
<keyword evidence="1" id="KW-0472">Membrane</keyword>
<feature type="transmembrane region" description="Helical" evidence="1">
    <location>
        <begin position="75"/>
        <end position="94"/>
    </location>
</feature>
<name>A0A1R4JTZ1_9MICO</name>
<dbReference type="RefSeq" id="WP_087131478.1">
    <property type="nucleotide sequence ID" value="NZ_FUKO01000020.1"/>
</dbReference>
<keyword evidence="1" id="KW-1133">Transmembrane helix</keyword>
<dbReference type="AlphaFoldDB" id="A0A1R4JTZ1"/>
<feature type="transmembrane region" description="Helical" evidence="1">
    <location>
        <begin position="6"/>
        <end position="24"/>
    </location>
</feature>
<accession>A0A1R4JTZ1</accession>
<feature type="transmembrane region" description="Helical" evidence="1">
    <location>
        <begin position="125"/>
        <end position="147"/>
    </location>
</feature>